<feature type="compositionally biased region" description="Pro residues" evidence="1">
    <location>
        <begin position="36"/>
        <end position="45"/>
    </location>
</feature>
<dbReference type="EMBL" id="KB445580">
    <property type="protein sequence ID" value="EMD88706.1"/>
    <property type="molecule type" value="Genomic_DNA"/>
</dbReference>
<dbReference type="Proteomes" id="UP000016936">
    <property type="component" value="Unassembled WGS sequence"/>
</dbReference>
<reference evidence="2 3" key="1">
    <citation type="journal article" date="2012" name="PLoS Pathog.">
        <title>Diverse lifestyles and strategies of plant pathogenesis encoded in the genomes of eighteen Dothideomycetes fungi.</title>
        <authorList>
            <person name="Ohm R.A."/>
            <person name="Feau N."/>
            <person name="Henrissat B."/>
            <person name="Schoch C.L."/>
            <person name="Horwitz B.A."/>
            <person name="Barry K.W."/>
            <person name="Condon B.J."/>
            <person name="Copeland A.C."/>
            <person name="Dhillon B."/>
            <person name="Glaser F."/>
            <person name="Hesse C.N."/>
            <person name="Kosti I."/>
            <person name="LaButti K."/>
            <person name="Lindquist E.A."/>
            <person name="Lucas S."/>
            <person name="Salamov A.A."/>
            <person name="Bradshaw R.E."/>
            <person name="Ciuffetti L."/>
            <person name="Hamelin R.C."/>
            <person name="Kema G.H.J."/>
            <person name="Lawrence C."/>
            <person name="Scott J.A."/>
            <person name="Spatafora J.W."/>
            <person name="Turgeon B.G."/>
            <person name="de Wit P.J.G.M."/>
            <person name="Zhong S."/>
            <person name="Goodwin S.B."/>
            <person name="Grigoriev I.V."/>
        </authorList>
    </citation>
    <scope>NUCLEOTIDE SEQUENCE [LARGE SCALE GENOMIC DNA]</scope>
    <source>
        <strain evidence="3">C5 / ATCC 48332 / race O</strain>
    </source>
</reference>
<evidence type="ECO:0000313" key="3">
    <source>
        <dbReference type="Proteomes" id="UP000016936"/>
    </source>
</evidence>
<keyword evidence="3" id="KW-1185">Reference proteome</keyword>
<feature type="region of interest" description="Disordered" evidence="1">
    <location>
        <begin position="1"/>
        <end position="48"/>
    </location>
</feature>
<dbReference type="AlphaFoldDB" id="M2U4P3"/>
<evidence type="ECO:0000256" key="1">
    <source>
        <dbReference type="SAM" id="MobiDB-lite"/>
    </source>
</evidence>
<sequence length="334" mass="34768">MLLRGGGGGVAAAAETGSSALPSPPGLPWRERTTHPGPPTPPGPGCAPLVGLPEHVALTRRVYRLSHVASHASRLMPHASCHGGDGHAQRGLRAMNRRRCGGRAMCGAVVAAWLHRLAPVVGRGSSVARGSVARRARRHLRTRGERLRRDNTPLHGHPHGEGKILSVPCEALGRTGHGGLPAEATLVFRLRSLCFSLVASSDTGPLRASSPLDLPIAHVPASPGSAPLGTLTRSQHTTKYPPHTSTRSLCLARPASLTTKPTCLLHDAALPLALAHTPITPALLAPPLPVRPVCHSLLAAAVCANNHPSPHQGASITGYLTSAVRWAVKPSSSE</sequence>
<gene>
    <name evidence="2" type="ORF">COCHEDRAFT_1032867</name>
</gene>
<organism evidence="2 3">
    <name type="scientific">Cochliobolus heterostrophus (strain C5 / ATCC 48332 / race O)</name>
    <name type="common">Southern corn leaf blight fungus</name>
    <name type="synonym">Bipolaris maydis</name>
    <dbReference type="NCBI Taxonomy" id="701091"/>
    <lineage>
        <taxon>Eukaryota</taxon>
        <taxon>Fungi</taxon>
        <taxon>Dikarya</taxon>
        <taxon>Ascomycota</taxon>
        <taxon>Pezizomycotina</taxon>
        <taxon>Dothideomycetes</taxon>
        <taxon>Pleosporomycetidae</taxon>
        <taxon>Pleosporales</taxon>
        <taxon>Pleosporineae</taxon>
        <taxon>Pleosporaceae</taxon>
        <taxon>Bipolaris</taxon>
    </lineage>
</organism>
<feature type="compositionally biased region" description="Gly residues" evidence="1">
    <location>
        <begin position="1"/>
        <end position="10"/>
    </location>
</feature>
<name>M2U4P3_COCH5</name>
<dbReference type="HOGENOM" id="CLU_831563_0_0_1"/>
<proteinExistence type="predicted"/>
<evidence type="ECO:0000313" key="2">
    <source>
        <dbReference type="EMBL" id="EMD88706.1"/>
    </source>
</evidence>
<protein>
    <submittedName>
        <fullName evidence="2">Uncharacterized protein</fullName>
    </submittedName>
</protein>
<accession>M2U4P3</accession>
<feature type="compositionally biased region" description="Low complexity" evidence="1">
    <location>
        <begin position="11"/>
        <end position="21"/>
    </location>
</feature>
<reference evidence="3" key="2">
    <citation type="journal article" date="2013" name="PLoS Genet.">
        <title>Comparative genome structure, secondary metabolite, and effector coding capacity across Cochliobolus pathogens.</title>
        <authorList>
            <person name="Condon B.J."/>
            <person name="Leng Y."/>
            <person name="Wu D."/>
            <person name="Bushley K.E."/>
            <person name="Ohm R.A."/>
            <person name="Otillar R."/>
            <person name="Martin J."/>
            <person name="Schackwitz W."/>
            <person name="Grimwood J."/>
            <person name="MohdZainudin N."/>
            <person name="Xue C."/>
            <person name="Wang R."/>
            <person name="Manning V.A."/>
            <person name="Dhillon B."/>
            <person name="Tu Z.J."/>
            <person name="Steffenson B.J."/>
            <person name="Salamov A."/>
            <person name="Sun H."/>
            <person name="Lowry S."/>
            <person name="LaButti K."/>
            <person name="Han J."/>
            <person name="Copeland A."/>
            <person name="Lindquist E."/>
            <person name="Barry K."/>
            <person name="Schmutz J."/>
            <person name="Baker S.E."/>
            <person name="Ciuffetti L.M."/>
            <person name="Grigoriev I.V."/>
            <person name="Zhong S."/>
            <person name="Turgeon B.G."/>
        </authorList>
    </citation>
    <scope>NUCLEOTIDE SEQUENCE [LARGE SCALE GENOMIC DNA]</scope>
    <source>
        <strain evidence="3">C5 / ATCC 48332 / race O</strain>
    </source>
</reference>